<keyword evidence="2 5" id="KW-0812">Transmembrane</keyword>
<sequence length="303" mass="33904">MAQLETHNGVYIWKYLPSFVAGVVFACLFAIFTLVHCWRMNGKGAKFCFWFVLGGLCESFASNPLSRELLANPLLVETGGFALRAVAHHHSGWIWPYVVQTLLILLAPSLLAASVYASLKKVIFNLKAKEMSLLPLRCTTGTFVSGDILSFFIQAVAGSMLSSTKGTESTRSTGKTLMIIGLLVQVIFLSGFIVATAVFHRRWTRVHSSRDLSKGHRHWIRLLYSLYTVGFLIFVRSVFRVVEYVEGTDGYLLAHEWPIYALDGGPMILAMIVFAIWHPIPRQERDYLSISSTQSSHLLGNRV</sequence>
<feature type="transmembrane region" description="Helical" evidence="5">
    <location>
        <begin position="259"/>
        <end position="277"/>
    </location>
</feature>
<keyword evidence="4 5" id="KW-0472">Membrane</keyword>
<dbReference type="Proteomes" id="UP001152649">
    <property type="component" value="Unassembled WGS sequence"/>
</dbReference>
<evidence type="ECO:0000256" key="2">
    <source>
        <dbReference type="ARBA" id="ARBA00022692"/>
    </source>
</evidence>
<dbReference type="PANTHER" id="PTHR31465:SF1">
    <property type="entry name" value="PROTEIN RTA1-RELATED"/>
    <property type="match status" value="1"/>
</dbReference>
<dbReference type="AlphaFoldDB" id="A0A9W4JUQ4"/>
<dbReference type="OrthoDB" id="3358017at2759"/>
<dbReference type="PANTHER" id="PTHR31465">
    <property type="entry name" value="PROTEIN RTA1-RELATED"/>
    <property type="match status" value="1"/>
</dbReference>
<evidence type="ECO:0008006" key="8">
    <source>
        <dbReference type="Google" id="ProtNLM"/>
    </source>
</evidence>
<evidence type="ECO:0000256" key="4">
    <source>
        <dbReference type="ARBA" id="ARBA00023136"/>
    </source>
</evidence>
<feature type="transmembrane region" description="Helical" evidence="5">
    <location>
        <begin position="138"/>
        <end position="157"/>
    </location>
</feature>
<comment type="subcellular location">
    <subcellularLocation>
        <location evidence="1">Membrane</location>
        <topology evidence="1">Multi-pass membrane protein</topology>
    </subcellularLocation>
</comment>
<feature type="transmembrane region" description="Helical" evidence="5">
    <location>
        <begin position="177"/>
        <end position="199"/>
    </location>
</feature>
<evidence type="ECO:0000256" key="3">
    <source>
        <dbReference type="ARBA" id="ARBA00022989"/>
    </source>
</evidence>
<feature type="transmembrane region" description="Helical" evidence="5">
    <location>
        <begin position="94"/>
        <end position="117"/>
    </location>
</feature>
<proteinExistence type="predicted"/>
<evidence type="ECO:0000256" key="5">
    <source>
        <dbReference type="SAM" id="Phobius"/>
    </source>
</evidence>
<feature type="transmembrane region" description="Helical" evidence="5">
    <location>
        <begin position="12"/>
        <end position="35"/>
    </location>
</feature>
<comment type="caution">
    <text evidence="6">The sequence shown here is derived from an EMBL/GenBank/DDBJ whole genome shotgun (WGS) entry which is preliminary data.</text>
</comment>
<evidence type="ECO:0000313" key="6">
    <source>
        <dbReference type="EMBL" id="CAG8413663.1"/>
    </source>
</evidence>
<evidence type="ECO:0000256" key="1">
    <source>
        <dbReference type="ARBA" id="ARBA00004141"/>
    </source>
</evidence>
<keyword evidence="3 5" id="KW-1133">Transmembrane helix</keyword>
<protein>
    <recommendedName>
        <fullName evidence="8">RTA-like protein</fullName>
    </recommendedName>
</protein>
<dbReference type="EMBL" id="CAJVPG010000432">
    <property type="protein sequence ID" value="CAG8413663.1"/>
    <property type="molecule type" value="Genomic_DNA"/>
</dbReference>
<accession>A0A9W4JUQ4</accession>
<dbReference type="Pfam" id="PF04479">
    <property type="entry name" value="RTA1"/>
    <property type="match status" value="1"/>
</dbReference>
<reference evidence="6" key="1">
    <citation type="submission" date="2021-07" db="EMBL/GenBank/DDBJ databases">
        <authorList>
            <person name="Branca A.L. A."/>
        </authorList>
    </citation>
    <scope>NUCLEOTIDE SEQUENCE</scope>
</reference>
<dbReference type="InterPro" id="IPR007568">
    <property type="entry name" value="RTA1"/>
</dbReference>
<evidence type="ECO:0000313" key="7">
    <source>
        <dbReference type="Proteomes" id="UP001152649"/>
    </source>
</evidence>
<feature type="transmembrane region" description="Helical" evidence="5">
    <location>
        <begin position="219"/>
        <end position="239"/>
    </location>
</feature>
<name>A0A9W4JUQ4_9EURO</name>
<keyword evidence="7" id="KW-1185">Reference proteome</keyword>
<organism evidence="6 7">
    <name type="scientific">Penicillium salamii</name>
    <dbReference type="NCBI Taxonomy" id="1612424"/>
    <lineage>
        <taxon>Eukaryota</taxon>
        <taxon>Fungi</taxon>
        <taxon>Dikarya</taxon>
        <taxon>Ascomycota</taxon>
        <taxon>Pezizomycotina</taxon>
        <taxon>Eurotiomycetes</taxon>
        <taxon>Eurotiomycetidae</taxon>
        <taxon>Eurotiales</taxon>
        <taxon>Aspergillaceae</taxon>
        <taxon>Penicillium</taxon>
    </lineage>
</organism>
<dbReference type="GO" id="GO:0016020">
    <property type="term" value="C:membrane"/>
    <property type="evidence" value="ECO:0007669"/>
    <property type="project" value="UniProtKB-SubCell"/>
</dbReference>
<gene>
    <name evidence="6" type="ORF">PSALAMII_LOCUS9100</name>
</gene>